<accession>A0A5C1NQX2</accession>
<feature type="domain" description="HTH lysR-type" evidence="5">
    <location>
        <begin position="1"/>
        <end position="59"/>
    </location>
</feature>
<dbReference type="RefSeq" id="WP_149287320.1">
    <property type="nucleotide sequence ID" value="NZ_CP038437.2"/>
</dbReference>
<dbReference type="SUPFAM" id="SSF46785">
    <property type="entry name" value="Winged helix' DNA-binding domain"/>
    <property type="match status" value="1"/>
</dbReference>
<sequence length="301" mass="33477">MDRTEQLRAFLRVAEMGSFTRAADVLDWPRATVSLAIQRLESALGARLFHRTTRQVRLTQDGQILLPRAQALVADIEGLEALFQERREAVAGRLSVDVPSRVARRLIAPALPQWLQRHPRLDVVLGSSDRHIDLVAEGIDCALRFGELSDSSLVVRSLGRVAMVNCASPDYLARHGCPEQPEDLRTGHHMVGYGSPDSGREQAFDIAVQDQQREIVLSSRVLVNNAETYIACCLAGLGIIQVPRYDVSEALQQGRLVEVLPAWQAASMPVSLVYPNRRHRTSRIDAFAEWLSELLAPHVEV</sequence>
<evidence type="ECO:0000256" key="3">
    <source>
        <dbReference type="ARBA" id="ARBA00023125"/>
    </source>
</evidence>
<proteinExistence type="inferred from homology"/>
<dbReference type="InterPro" id="IPR058163">
    <property type="entry name" value="LysR-type_TF_proteobact-type"/>
</dbReference>
<dbReference type="EMBL" id="CP038437">
    <property type="protein sequence ID" value="QEM84199.1"/>
    <property type="molecule type" value="Genomic_DNA"/>
</dbReference>
<dbReference type="FunFam" id="3.40.190.290:FF:000001">
    <property type="entry name" value="Transcriptional regulator, LysR family"/>
    <property type="match status" value="1"/>
</dbReference>
<dbReference type="InterPro" id="IPR005119">
    <property type="entry name" value="LysR_subst-bd"/>
</dbReference>
<keyword evidence="4" id="KW-0804">Transcription</keyword>
<dbReference type="KEGG" id="hbh:E4T21_18225"/>
<dbReference type="GO" id="GO:0043565">
    <property type="term" value="F:sequence-specific DNA binding"/>
    <property type="evidence" value="ECO:0007669"/>
    <property type="project" value="TreeGrafter"/>
</dbReference>
<dbReference type="InterPro" id="IPR036390">
    <property type="entry name" value="WH_DNA-bd_sf"/>
</dbReference>
<dbReference type="InterPro" id="IPR036388">
    <property type="entry name" value="WH-like_DNA-bd_sf"/>
</dbReference>
<keyword evidence="3" id="KW-0238">DNA-binding</keyword>
<dbReference type="GO" id="GO:0003700">
    <property type="term" value="F:DNA-binding transcription factor activity"/>
    <property type="evidence" value="ECO:0007669"/>
    <property type="project" value="InterPro"/>
</dbReference>
<name>A0A5C1NQX2_9GAMM</name>
<dbReference type="CDD" id="cd08472">
    <property type="entry name" value="PBP2_CrgA_like_3"/>
    <property type="match status" value="1"/>
</dbReference>
<protein>
    <submittedName>
        <fullName evidence="6">LysR family transcriptional regulator</fullName>
    </submittedName>
</protein>
<evidence type="ECO:0000256" key="2">
    <source>
        <dbReference type="ARBA" id="ARBA00023015"/>
    </source>
</evidence>
<dbReference type="InterPro" id="IPR000847">
    <property type="entry name" value="LysR_HTH_N"/>
</dbReference>
<comment type="similarity">
    <text evidence="1">Belongs to the LysR transcriptional regulatory family.</text>
</comment>
<reference evidence="6" key="1">
    <citation type="submission" date="2021-02" db="EMBL/GenBank/DDBJ databases">
        <title>Strain Y2R2, a novel species of the genus Halomonas.</title>
        <authorList>
            <person name="Huang H."/>
        </authorList>
    </citation>
    <scope>NUCLEOTIDE SEQUENCE</scope>
    <source>
        <strain evidence="6">Y2R2</strain>
    </source>
</reference>
<dbReference type="Proteomes" id="UP000324285">
    <property type="component" value="Chromosome"/>
</dbReference>
<dbReference type="PANTHER" id="PTHR30537">
    <property type="entry name" value="HTH-TYPE TRANSCRIPTIONAL REGULATOR"/>
    <property type="match status" value="1"/>
</dbReference>
<evidence type="ECO:0000313" key="7">
    <source>
        <dbReference type="Proteomes" id="UP000324285"/>
    </source>
</evidence>
<dbReference type="GO" id="GO:0006351">
    <property type="term" value="P:DNA-templated transcription"/>
    <property type="evidence" value="ECO:0007669"/>
    <property type="project" value="TreeGrafter"/>
</dbReference>
<dbReference type="AlphaFoldDB" id="A0A5C1NQX2"/>
<keyword evidence="7" id="KW-1185">Reference proteome</keyword>
<evidence type="ECO:0000256" key="4">
    <source>
        <dbReference type="ARBA" id="ARBA00023163"/>
    </source>
</evidence>
<dbReference type="FunFam" id="1.10.10.10:FF:000001">
    <property type="entry name" value="LysR family transcriptional regulator"/>
    <property type="match status" value="1"/>
</dbReference>
<dbReference type="Gene3D" id="1.10.10.10">
    <property type="entry name" value="Winged helix-like DNA-binding domain superfamily/Winged helix DNA-binding domain"/>
    <property type="match status" value="1"/>
</dbReference>
<dbReference type="Gene3D" id="3.40.190.290">
    <property type="match status" value="1"/>
</dbReference>
<evidence type="ECO:0000256" key="1">
    <source>
        <dbReference type="ARBA" id="ARBA00009437"/>
    </source>
</evidence>
<organism evidence="6 7">
    <name type="scientific">Halomonas binhaiensis</name>
    <dbReference type="NCBI Taxonomy" id="2562282"/>
    <lineage>
        <taxon>Bacteria</taxon>
        <taxon>Pseudomonadati</taxon>
        <taxon>Pseudomonadota</taxon>
        <taxon>Gammaproteobacteria</taxon>
        <taxon>Oceanospirillales</taxon>
        <taxon>Halomonadaceae</taxon>
        <taxon>Halomonas</taxon>
    </lineage>
</organism>
<dbReference type="PANTHER" id="PTHR30537:SF72">
    <property type="entry name" value="LYSR FAMILY TRANSCRIPTIONAL REGULATOR"/>
    <property type="match status" value="1"/>
</dbReference>
<dbReference type="PROSITE" id="PS50931">
    <property type="entry name" value="HTH_LYSR"/>
    <property type="match status" value="1"/>
</dbReference>
<dbReference type="Pfam" id="PF00126">
    <property type="entry name" value="HTH_1"/>
    <property type="match status" value="1"/>
</dbReference>
<evidence type="ECO:0000259" key="5">
    <source>
        <dbReference type="PROSITE" id="PS50931"/>
    </source>
</evidence>
<keyword evidence="2" id="KW-0805">Transcription regulation</keyword>
<evidence type="ECO:0000313" key="6">
    <source>
        <dbReference type="EMBL" id="QEM84199.1"/>
    </source>
</evidence>
<dbReference type="Pfam" id="PF03466">
    <property type="entry name" value="LysR_substrate"/>
    <property type="match status" value="1"/>
</dbReference>
<dbReference type="SUPFAM" id="SSF53850">
    <property type="entry name" value="Periplasmic binding protein-like II"/>
    <property type="match status" value="1"/>
</dbReference>
<dbReference type="OrthoDB" id="9815676at2"/>
<gene>
    <name evidence="6" type="ORF">E4T21_18225</name>
</gene>